<dbReference type="Pfam" id="PF07690">
    <property type="entry name" value="MFS_1"/>
    <property type="match status" value="1"/>
</dbReference>
<feature type="transmembrane region" description="Helical" evidence="6">
    <location>
        <begin position="125"/>
        <end position="142"/>
    </location>
</feature>
<evidence type="ECO:0000256" key="5">
    <source>
        <dbReference type="ARBA" id="ARBA00023136"/>
    </source>
</evidence>
<feature type="transmembrane region" description="Helical" evidence="6">
    <location>
        <begin position="297"/>
        <end position="323"/>
    </location>
</feature>
<feature type="transmembrane region" description="Helical" evidence="6">
    <location>
        <begin position="185"/>
        <end position="205"/>
    </location>
</feature>
<dbReference type="GO" id="GO:0022857">
    <property type="term" value="F:transmembrane transporter activity"/>
    <property type="evidence" value="ECO:0007669"/>
    <property type="project" value="InterPro"/>
</dbReference>
<gene>
    <name evidence="8" type="ORF">SCHPADRAFT_903476</name>
</gene>
<feature type="domain" description="Major facilitator superfamily (MFS) profile" evidence="7">
    <location>
        <begin position="53"/>
        <end position="505"/>
    </location>
</feature>
<dbReference type="InterPro" id="IPR011701">
    <property type="entry name" value="MFS"/>
</dbReference>
<comment type="subcellular location">
    <subcellularLocation>
        <location evidence="1">Membrane</location>
        <topology evidence="1">Multi-pass membrane protein</topology>
    </subcellularLocation>
</comment>
<evidence type="ECO:0000256" key="2">
    <source>
        <dbReference type="ARBA" id="ARBA00022448"/>
    </source>
</evidence>
<dbReference type="PANTHER" id="PTHR23504">
    <property type="entry name" value="MAJOR FACILITATOR SUPERFAMILY DOMAIN-CONTAINING PROTEIN 10"/>
    <property type="match status" value="1"/>
</dbReference>
<dbReference type="InterPro" id="IPR036259">
    <property type="entry name" value="MFS_trans_sf"/>
</dbReference>
<keyword evidence="9" id="KW-1185">Reference proteome</keyword>
<sequence>MAVGDVALLNDTFRDAHAHAYVQDERRPLLAPDSERGVVKRRHSTATPLPKGQLATLCALRLADPIAFTQIFPYVNEMMENFGVATNPSQTGFYSGLVESVFAFSQLISIYQWANVSDRIGRRPVVLIGTIGIAFTTILFGFSRTLATVLFSRALAGLFSGNVAVMHSVLGELTDSTNQAIAYPLYGLCWPLGVIVGPLIGGTFSNAAQKYPELFGNALFETFPYLLPCLVVASFIAISVVVGFFCLSETLPPKARPSLPRDYSISYGLSEHNDHLLSPEPTPNAGSLWSLPILRAVCISGFALSFVGTAFDVVFVLFCYSPIATGGLSFSVSQIGYALAVAGISSAALQLLFMPILLRHFNCSRLYKFCMSIWPLTFVLLPILNGIAKLGYDEDHNFMDSDTAVAVWIGIGIVLALSRIACLAFSLNLILVKEHAPGPSSLGTANGLSQFAQCLARAIAPAFVSSLFATSVDYKICGGHFWMVLMLFISVFSCLHALTVPEDTGIVDISKGFESI</sequence>
<dbReference type="InParanoid" id="A0A0H2RQM2"/>
<feature type="transmembrane region" description="Helical" evidence="6">
    <location>
        <begin position="366"/>
        <end position="385"/>
    </location>
</feature>
<evidence type="ECO:0000256" key="1">
    <source>
        <dbReference type="ARBA" id="ARBA00004141"/>
    </source>
</evidence>
<dbReference type="Proteomes" id="UP000053477">
    <property type="component" value="Unassembled WGS sequence"/>
</dbReference>
<feature type="transmembrane region" description="Helical" evidence="6">
    <location>
        <begin position="405"/>
        <end position="431"/>
    </location>
</feature>
<name>A0A0H2RQM2_9AGAM</name>
<dbReference type="CDD" id="cd17330">
    <property type="entry name" value="MFS_SLC46_TetA_like"/>
    <property type="match status" value="1"/>
</dbReference>
<evidence type="ECO:0000259" key="7">
    <source>
        <dbReference type="PROSITE" id="PS50850"/>
    </source>
</evidence>
<organism evidence="8 9">
    <name type="scientific">Schizopora paradoxa</name>
    <dbReference type="NCBI Taxonomy" id="27342"/>
    <lineage>
        <taxon>Eukaryota</taxon>
        <taxon>Fungi</taxon>
        <taxon>Dikarya</taxon>
        <taxon>Basidiomycota</taxon>
        <taxon>Agaricomycotina</taxon>
        <taxon>Agaricomycetes</taxon>
        <taxon>Hymenochaetales</taxon>
        <taxon>Schizoporaceae</taxon>
        <taxon>Schizopora</taxon>
    </lineage>
</organism>
<keyword evidence="5 6" id="KW-0472">Membrane</keyword>
<accession>A0A0H2RQM2</accession>
<reference evidence="8 9" key="1">
    <citation type="submission" date="2015-04" db="EMBL/GenBank/DDBJ databases">
        <title>Complete genome sequence of Schizopora paradoxa KUC8140, a cosmopolitan wood degrader in East Asia.</title>
        <authorList>
            <consortium name="DOE Joint Genome Institute"/>
            <person name="Min B."/>
            <person name="Park H."/>
            <person name="Jang Y."/>
            <person name="Kim J.-J."/>
            <person name="Kim K.H."/>
            <person name="Pangilinan J."/>
            <person name="Lipzen A."/>
            <person name="Riley R."/>
            <person name="Grigoriev I.V."/>
            <person name="Spatafora J.W."/>
            <person name="Choi I.-G."/>
        </authorList>
    </citation>
    <scope>NUCLEOTIDE SEQUENCE [LARGE SCALE GENOMIC DNA]</scope>
    <source>
        <strain evidence="8 9">KUC8140</strain>
    </source>
</reference>
<evidence type="ECO:0000256" key="6">
    <source>
        <dbReference type="SAM" id="Phobius"/>
    </source>
</evidence>
<dbReference type="PRINTS" id="PR01035">
    <property type="entry name" value="TCRTETA"/>
</dbReference>
<dbReference type="PANTHER" id="PTHR23504:SF15">
    <property type="entry name" value="MAJOR FACILITATOR SUPERFAMILY (MFS) PROFILE DOMAIN-CONTAINING PROTEIN"/>
    <property type="match status" value="1"/>
</dbReference>
<dbReference type="InterPro" id="IPR020846">
    <property type="entry name" value="MFS_dom"/>
</dbReference>
<evidence type="ECO:0000313" key="9">
    <source>
        <dbReference type="Proteomes" id="UP000053477"/>
    </source>
</evidence>
<dbReference type="InterPro" id="IPR001958">
    <property type="entry name" value="Tet-R_TetA/multi-R_MdtG-like"/>
</dbReference>
<proteinExistence type="predicted"/>
<feature type="transmembrane region" description="Helical" evidence="6">
    <location>
        <begin position="335"/>
        <end position="354"/>
    </location>
</feature>
<feature type="transmembrane region" description="Helical" evidence="6">
    <location>
        <begin position="481"/>
        <end position="501"/>
    </location>
</feature>
<dbReference type="OrthoDB" id="419616at2759"/>
<keyword evidence="2" id="KW-0813">Transport</keyword>
<dbReference type="PROSITE" id="PS50850">
    <property type="entry name" value="MFS"/>
    <property type="match status" value="1"/>
</dbReference>
<dbReference type="AlphaFoldDB" id="A0A0H2RQM2"/>
<dbReference type="SUPFAM" id="SSF103473">
    <property type="entry name" value="MFS general substrate transporter"/>
    <property type="match status" value="1"/>
</dbReference>
<feature type="transmembrane region" description="Helical" evidence="6">
    <location>
        <begin position="154"/>
        <end position="173"/>
    </location>
</feature>
<evidence type="ECO:0000313" key="8">
    <source>
        <dbReference type="EMBL" id="KLO14164.1"/>
    </source>
</evidence>
<keyword evidence="4 6" id="KW-1133">Transmembrane helix</keyword>
<feature type="transmembrane region" description="Helical" evidence="6">
    <location>
        <begin position="225"/>
        <end position="247"/>
    </location>
</feature>
<protein>
    <submittedName>
        <fullName evidence="8">MFS general substrate transporter</fullName>
    </submittedName>
</protein>
<dbReference type="EMBL" id="KQ085947">
    <property type="protein sequence ID" value="KLO14164.1"/>
    <property type="molecule type" value="Genomic_DNA"/>
</dbReference>
<dbReference type="Gene3D" id="1.20.1250.20">
    <property type="entry name" value="MFS general substrate transporter like domains"/>
    <property type="match status" value="1"/>
</dbReference>
<dbReference type="GO" id="GO:0016020">
    <property type="term" value="C:membrane"/>
    <property type="evidence" value="ECO:0007669"/>
    <property type="project" value="UniProtKB-SubCell"/>
</dbReference>
<keyword evidence="3 6" id="KW-0812">Transmembrane</keyword>
<evidence type="ECO:0000256" key="3">
    <source>
        <dbReference type="ARBA" id="ARBA00022692"/>
    </source>
</evidence>
<evidence type="ECO:0000256" key="4">
    <source>
        <dbReference type="ARBA" id="ARBA00022989"/>
    </source>
</evidence>